<accession>A0A6A4HXZ7</accession>
<dbReference type="Proteomes" id="UP000799118">
    <property type="component" value="Unassembled WGS sequence"/>
</dbReference>
<dbReference type="AlphaFoldDB" id="A0A6A4HXZ7"/>
<organism evidence="1 2">
    <name type="scientific">Gymnopus androsaceus JB14</name>
    <dbReference type="NCBI Taxonomy" id="1447944"/>
    <lineage>
        <taxon>Eukaryota</taxon>
        <taxon>Fungi</taxon>
        <taxon>Dikarya</taxon>
        <taxon>Basidiomycota</taxon>
        <taxon>Agaricomycotina</taxon>
        <taxon>Agaricomycetes</taxon>
        <taxon>Agaricomycetidae</taxon>
        <taxon>Agaricales</taxon>
        <taxon>Marasmiineae</taxon>
        <taxon>Omphalotaceae</taxon>
        <taxon>Gymnopus</taxon>
    </lineage>
</organism>
<evidence type="ECO:0000313" key="2">
    <source>
        <dbReference type="Proteomes" id="UP000799118"/>
    </source>
</evidence>
<evidence type="ECO:0000313" key="1">
    <source>
        <dbReference type="EMBL" id="KAE9401827.1"/>
    </source>
</evidence>
<dbReference type="EMBL" id="ML769441">
    <property type="protein sequence ID" value="KAE9401827.1"/>
    <property type="molecule type" value="Genomic_DNA"/>
</dbReference>
<name>A0A6A4HXZ7_9AGAR</name>
<proteinExistence type="predicted"/>
<reference evidence="1" key="1">
    <citation type="journal article" date="2019" name="Environ. Microbiol.">
        <title>Fungal ecological strategies reflected in gene transcription - a case study of two litter decomposers.</title>
        <authorList>
            <person name="Barbi F."/>
            <person name="Kohler A."/>
            <person name="Barry K."/>
            <person name="Baskaran P."/>
            <person name="Daum C."/>
            <person name="Fauchery L."/>
            <person name="Ihrmark K."/>
            <person name="Kuo A."/>
            <person name="LaButti K."/>
            <person name="Lipzen A."/>
            <person name="Morin E."/>
            <person name="Grigoriev I.V."/>
            <person name="Henrissat B."/>
            <person name="Lindahl B."/>
            <person name="Martin F."/>
        </authorList>
    </citation>
    <scope>NUCLEOTIDE SEQUENCE</scope>
    <source>
        <strain evidence="1">JB14</strain>
    </source>
</reference>
<gene>
    <name evidence="1" type="ORF">BT96DRAFT_918580</name>
</gene>
<sequence>MDFEIQGLCGTKPTLKFSSESLDRRRTWKGFLLFLLYLLAGEDLRGVREPLFGIATTYDAVGNVLYSRPNGSAYFHSTAYAVLFLGYVGIQL</sequence>
<protein>
    <submittedName>
        <fullName evidence="1">Uncharacterized protein</fullName>
    </submittedName>
</protein>
<keyword evidence="2" id="KW-1185">Reference proteome</keyword>